<accession>A0ABD3UEN5</accession>
<evidence type="ECO:0000313" key="1">
    <source>
        <dbReference type="EMBL" id="KAL3847410.1"/>
    </source>
</evidence>
<dbReference type="EMBL" id="JBJQND010000016">
    <property type="protein sequence ID" value="KAL3847410.1"/>
    <property type="molecule type" value="Genomic_DNA"/>
</dbReference>
<protein>
    <submittedName>
        <fullName evidence="1">Uncharacterized protein</fullName>
    </submittedName>
</protein>
<sequence length="96" mass="11375">MQYMIKQSVQLLNSLNLACKSVCWTTPNHGRHWYADLHDWHYYTKDKRLTGSNYITRVRQTNMLYNGEMSFFHLPHDYDLIHIHCSTILLSVNSTG</sequence>
<reference evidence="1 2" key="1">
    <citation type="submission" date="2024-11" db="EMBL/GenBank/DDBJ databases">
        <title>Chromosome-level genome assembly of the freshwater bivalve Anodonta woodiana.</title>
        <authorList>
            <person name="Chen X."/>
        </authorList>
    </citation>
    <scope>NUCLEOTIDE SEQUENCE [LARGE SCALE GENOMIC DNA]</scope>
    <source>
        <strain evidence="1">MN2024</strain>
        <tissue evidence="1">Gills</tissue>
    </source>
</reference>
<proteinExistence type="predicted"/>
<comment type="caution">
    <text evidence="1">The sequence shown here is derived from an EMBL/GenBank/DDBJ whole genome shotgun (WGS) entry which is preliminary data.</text>
</comment>
<name>A0ABD3UEN5_SINWO</name>
<dbReference type="Proteomes" id="UP001634394">
    <property type="component" value="Unassembled WGS sequence"/>
</dbReference>
<keyword evidence="2" id="KW-1185">Reference proteome</keyword>
<dbReference type="AlphaFoldDB" id="A0ABD3UEN5"/>
<gene>
    <name evidence="1" type="ORF">ACJMK2_018323</name>
</gene>
<organism evidence="1 2">
    <name type="scientific">Sinanodonta woodiana</name>
    <name type="common">Chinese pond mussel</name>
    <name type="synonym">Anodonta woodiana</name>
    <dbReference type="NCBI Taxonomy" id="1069815"/>
    <lineage>
        <taxon>Eukaryota</taxon>
        <taxon>Metazoa</taxon>
        <taxon>Spiralia</taxon>
        <taxon>Lophotrochozoa</taxon>
        <taxon>Mollusca</taxon>
        <taxon>Bivalvia</taxon>
        <taxon>Autobranchia</taxon>
        <taxon>Heteroconchia</taxon>
        <taxon>Palaeoheterodonta</taxon>
        <taxon>Unionida</taxon>
        <taxon>Unionoidea</taxon>
        <taxon>Unionidae</taxon>
        <taxon>Unioninae</taxon>
        <taxon>Sinanodonta</taxon>
    </lineage>
</organism>
<evidence type="ECO:0000313" key="2">
    <source>
        <dbReference type="Proteomes" id="UP001634394"/>
    </source>
</evidence>